<evidence type="ECO:0000313" key="1">
    <source>
        <dbReference type="EnsemblMetazoa" id="Aqu2.1.13861_001"/>
    </source>
</evidence>
<reference evidence="1" key="1">
    <citation type="submission" date="2017-05" db="UniProtKB">
        <authorList>
            <consortium name="EnsemblMetazoa"/>
        </authorList>
    </citation>
    <scope>IDENTIFICATION</scope>
</reference>
<proteinExistence type="predicted"/>
<dbReference type="InParanoid" id="A0A1X7TGW9"/>
<dbReference type="OrthoDB" id="1607513at2759"/>
<accession>A0A1X7TGW9</accession>
<sequence length="222" mass="24834">MLNSITDQWNITSEVVCVTTYDALNITNAVFHNSCNHWPCFPHKINLAVTNSLSELADLSGLIKLKRYIEQHEAIRTTVCLLNGNDLLIDIDKLVILQETVNTLHPFEAVATEMSAERRLSASKMIPITKALMKLTTETTNDLALKLVDHMKPQLEDTADSVIVEESDPLQPQLEDTGNSVIVEEPDPLQPQLEDTGNSVIVEEPDPLCRFFNQRVAEVRST</sequence>
<dbReference type="EnsemblMetazoa" id="Aqu2.1.13861_001">
    <property type="protein sequence ID" value="Aqu2.1.13861_001"/>
    <property type="gene ID" value="Aqu2.1.13861"/>
</dbReference>
<name>A0A1X7TGW9_AMPQE</name>
<dbReference type="InterPro" id="IPR012337">
    <property type="entry name" value="RNaseH-like_sf"/>
</dbReference>
<dbReference type="AlphaFoldDB" id="A0A1X7TGW9"/>
<protein>
    <submittedName>
        <fullName evidence="1">Uncharacterized protein</fullName>
    </submittedName>
</protein>
<organism evidence="1">
    <name type="scientific">Amphimedon queenslandica</name>
    <name type="common">Sponge</name>
    <dbReference type="NCBI Taxonomy" id="400682"/>
    <lineage>
        <taxon>Eukaryota</taxon>
        <taxon>Metazoa</taxon>
        <taxon>Porifera</taxon>
        <taxon>Demospongiae</taxon>
        <taxon>Heteroscleromorpha</taxon>
        <taxon>Haplosclerida</taxon>
        <taxon>Niphatidae</taxon>
        <taxon>Amphimedon</taxon>
    </lineage>
</organism>
<dbReference type="SUPFAM" id="SSF53098">
    <property type="entry name" value="Ribonuclease H-like"/>
    <property type="match status" value="1"/>
</dbReference>